<dbReference type="OrthoDB" id="117690at2759"/>
<evidence type="ECO:0000259" key="10">
    <source>
        <dbReference type="PROSITE" id="PS50808"/>
    </source>
</evidence>
<evidence type="ECO:0000256" key="3">
    <source>
        <dbReference type="ARBA" id="ARBA00022771"/>
    </source>
</evidence>
<keyword evidence="5" id="KW-0805">Transcription regulation</keyword>
<sequence length="554" mass="63656">MSKKKSRVWTFFDDVEGEPTKVKCNQCQGIISRGGQGRKANTTSMTNHIKYKHNELMPQLAGSIKSSSNEVHLSSRFQSQPEPFSPTPVPSTSARGEVYIQQTIQDSVMVQWSLQDSRSREISVAIGEMIALDNQPLSIVENSGFISLMKKLKPKYVLPSRKYLSENIIPNIYEKTKTEIRYGVLSATALSVTTCLWTNTNNKESFLSFTAHWLDNDMKFRHAVLQMKHFPMSYDAHNIKVCLEEIPASWNISAAKIHAVVRDNGRNITKAIDESIFKAVPCFIHTMQLAIHDSLKIDYIAQILQKSRRIVTHFNHSAPAQQKLSAIQKELNLPLHLLVQDVSTRWNSSYYMMFRLLEQKRSVSLYVTENTVNFENLSTEEWKLLEKCITLLKPFEEVTKIISSSCSSISEVIPHLKILEKYLENYTDEDGNEQLMEMKTALQKGLKTRFRNLEQNKLFSLATLLDPRYKLQFLLEALKNGMSDDDDSDLNNDETNIQNPNSEMTAHRNFWGVYQEMVTRKVHNIDDETSSSAHELHSYCTLPVLQRTEDPFKW</sequence>
<dbReference type="PANTHER" id="PTHR46481:SF10">
    <property type="entry name" value="ZINC FINGER BED DOMAIN-CONTAINING PROTEIN 39"/>
    <property type="match status" value="1"/>
</dbReference>
<feature type="compositionally biased region" description="Polar residues" evidence="9">
    <location>
        <begin position="71"/>
        <end position="82"/>
    </location>
</feature>
<evidence type="ECO:0000313" key="12">
    <source>
        <dbReference type="Proteomes" id="UP000691718"/>
    </source>
</evidence>
<dbReference type="GO" id="GO:0003677">
    <property type="term" value="F:DNA binding"/>
    <property type="evidence" value="ECO:0007669"/>
    <property type="project" value="InterPro"/>
</dbReference>
<accession>A0A8S3XJ09</accession>
<protein>
    <submittedName>
        <fullName evidence="11">(apollo) hypothetical protein</fullName>
    </submittedName>
</protein>
<dbReference type="PROSITE" id="PS50808">
    <property type="entry name" value="ZF_BED"/>
    <property type="match status" value="1"/>
</dbReference>
<dbReference type="AlphaFoldDB" id="A0A8S3XJ09"/>
<proteinExistence type="predicted"/>
<dbReference type="InterPro" id="IPR052035">
    <property type="entry name" value="ZnF_BED_domain_contain"/>
</dbReference>
<keyword evidence="6" id="KW-0804">Transcription</keyword>
<keyword evidence="4" id="KW-0862">Zinc</keyword>
<evidence type="ECO:0000256" key="7">
    <source>
        <dbReference type="ARBA" id="ARBA00023242"/>
    </source>
</evidence>
<reference evidence="11" key="1">
    <citation type="submission" date="2021-04" db="EMBL/GenBank/DDBJ databases">
        <authorList>
            <person name="Tunstrom K."/>
        </authorList>
    </citation>
    <scope>NUCLEOTIDE SEQUENCE</scope>
</reference>
<dbReference type="EMBL" id="CAJQZP010001125">
    <property type="protein sequence ID" value="CAG5017865.1"/>
    <property type="molecule type" value="Genomic_DNA"/>
</dbReference>
<organism evidence="11 12">
    <name type="scientific">Parnassius apollo</name>
    <name type="common">Apollo butterfly</name>
    <name type="synonym">Papilio apollo</name>
    <dbReference type="NCBI Taxonomy" id="110799"/>
    <lineage>
        <taxon>Eukaryota</taxon>
        <taxon>Metazoa</taxon>
        <taxon>Ecdysozoa</taxon>
        <taxon>Arthropoda</taxon>
        <taxon>Hexapoda</taxon>
        <taxon>Insecta</taxon>
        <taxon>Pterygota</taxon>
        <taxon>Neoptera</taxon>
        <taxon>Endopterygota</taxon>
        <taxon>Lepidoptera</taxon>
        <taxon>Glossata</taxon>
        <taxon>Ditrysia</taxon>
        <taxon>Papilionoidea</taxon>
        <taxon>Papilionidae</taxon>
        <taxon>Parnassiinae</taxon>
        <taxon>Parnassini</taxon>
        <taxon>Parnassius</taxon>
        <taxon>Parnassius</taxon>
    </lineage>
</organism>
<dbReference type="Proteomes" id="UP000691718">
    <property type="component" value="Unassembled WGS sequence"/>
</dbReference>
<feature type="domain" description="BED-type" evidence="10">
    <location>
        <begin position="3"/>
        <end position="60"/>
    </location>
</feature>
<dbReference type="SMART" id="SM00614">
    <property type="entry name" value="ZnF_BED"/>
    <property type="match status" value="1"/>
</dbReference>
<evidence type="ECO:0000313" key="11">
    <source>
        <dbReference type="EMBL" id="CAG5017865.1"/>
    </source>
</evidence>
<evidence type="ECO:0000256" key="6">
    <source>
        <dbReference type="ARBA" id="ARBA00023163"/>
    </source>
</evidence>
<gene>
    <name evidence="11" type="ORF">PAPOLLO_LOCUS16740</name>
</gene>
<evidence type="ECO:0000256" key="4">
    <source>
        <dbReference type="ARBA" id="ARBA00022833"/>
    </source>
</evidence>
<evidence type="ECO:0000256" key="5">
    <source>
        <dbReference type="ARBA" id="ARBA00023015"/>
    </source>
</evidence>
<evidence type="ECO:0000256" key="1">
    <source>
        <dbReference type="ARBA" id="ARBA00004123"/>
    </source>
</evidence>
<keyword evidence="2" id="KW-0479">Metal-binding</keyword>
<keyword evidence="7" id="KW-0539">Nucleus</keyword>
<dbReference type="Pfam" id="PF02892">
    <property type="entry name" value="zf-BED"/>
    <property type="match status" value="1"/>
</dbReference>
<evidence type="ECO:0000256" key="8">
    <source>
        <dbReference type="PROSITE-ProRule" id="PRU00027"/>
    </source>
</evidence>
<feature type="region of interest" description="Disordered" evidence="9">
    <location>
        <begin position="71"/>
        <end position="93"/>
    </location>
</feature>
<keyword evidence="3 8" id="KW-0863">Zinc-finger</keyword>
<dbReference type="GO" id="GO:0008270">
    <property type="term" value="F:zinc ion binding"/>
    <property type="evidence" value="ECO:0007669"/>
    <property type="project" value="UniProtKB-KW"/>
</dbReference>
<comment type="subcellular location">
    <subcellularLocation>
        <location evidence="1">Nucleus</location>
    </subcellularLocation>
</comment>
<comment type="caution">
    <text evidence="11">The sequence shown here is derived from an EMBL/GenBank/DDBJ whole genome shotgun (WGS) entry which is preliminary data.</text>
</comment>
<evidence type="ECO:0000256" key="2">
    <source>
        <dbReference type="ARBA" id="ARBA00022723"/>
    </source>
</evidence>
<dbReference type="GO" id="GO:0005634">
    <property type="term" value="C:nucleus"/>
    <property type="evidence" value="ECO:0007669"/>
    <property type="project" value="UniProtKB-SubCell"/>
</dbReference>
<dbReference type="PANTHER" id="PTHR46481">
    <property type="entry name" value="ZINC FINGER BED DOMAIN-CONTAINING PROTEIN 4"/>
    <property type="match status" value="1"/>
</dbReference>
<dbReference type="InterPro" id="IPR003656">
    <property type="entry name" value="Znf_BED"/>
</dbReference>
<evidence type="ECO:0000256" key="9">
    <source>
        <dbReference type="SAM" id="MobiDB-lite"/>
    </source>
</evidence>
<keyword evidence="12" id="KW-1185">Reference proteome</keyword>
<name>A0A8S3XJ09_PARAO</name>